<organism evidence="1 2">
    <name type="scientific">Araneus ventricosus</name>
    <name type="common">Orbweaver spider</name>
    <name type="synonym">Epeira ventricosa</name>
    <dbReference type="NCBI Taxonomy" id="182803"/>
    <lineage>
        <taxon>Eukaryota</taxon>
        <taxon>Metazoa</taxon>
        <taxon>Ecdysozoa</taxon>
        <taxon>Arthropoda</taxon>
        <taxon>Chelicerata</taxon>
        <taxon>Arachnida</taxon>
        <taxon>Araneae</taxon>
        <taxon>Araneomorphae</taxon>
        <taxon>Entelegynae</taxon>
        <taxon>Araneoidea</taxon>
        <taxon>Araneidae</taxon>
        <taxon>Araneus</taxon>
    </lineage>
</organism>
<gene>
    <name evidence="1" type="ORF">AVEN_140384_1</name>
</gene>
<sequence length="288" mass="32674">MSPFEAKYDEGCKNNISLRTPVTLAKPLVATQVKKESYYSPGTYATGHGHKTLLRLCHRLKQNMMRGQTDTELHSVVDDDPRRSAELYQVHEPVYPKEIQSQQRIRNEILFGKPQACKNMIRCGLFCGTFWADLKTLRIIRESQTSDMPTKEASKSELHSKLVKEKEQSKWRLAVVEITAFVKQKEGCNRSRRGDNKPLHLSPGGDFSKPLWLPWHCSRGPHKRQTRFAKDTPEEKGALLLNCFTGAAFVCVNSNARGRKEGGGSEMMAADVRRWIAPDCVPGVRRGY</sequence>
<dbReference type="EMBL" id="BGPR01005345">
    <property type="protein sequence ID" value="GBN09334.1"/>
    <property type="molecule type" value="Genomic_DNA"/>
</dbReference>
<reference evidence="1 2" key="1">
    <citation type="journal article" date="2019" name="Sci. Rep.">
        <title>Orb-weaving spider Araneus ventricosus genome elucidates the spidroin gene catalogue.</title>
        <authorList>
            <person name="Kono N."/>
            <person name="Nakamura H."/>
            <person name="Ohtoshi R."/>
            <person name="Moran D.A.P."/>
            <person name="Shinohara A."/>
            <person name="Yoshida Y."/>
            <person name="Fujiwara M."/>
            <person name="Mori M."/>
            <person name="Tomita M."/>
            <person name="Arakawa K."/>
        </authorList>
    </citation>
    <scope>NUCLEOTIDE SEQUENCE [LARGE SCALE GENOMIC DNA]</scope>
</reference>
<name>A0A4Y2L447_ARAVE</name>
<proteinExistence type="predicted"/>
<protein>
    <submittedName>
        <fullName evidence="1">Uncharacterized protein</fullName>
    </submittedName>
</protein>
<evidence type="ECO:0000313" key="2">
    <source>
        <dbReference type="Proteomes" id="UP000499080"/>
    </source>
</evidence>
<dbReference type="AlphaFoldDB" id="A0A4Y2L447"/>
<accession>A0A4Y2L447</accession>
<comment type="caution">
    <text evidence="1">The sequence shown here is derived from an EMBL/GenBank/DDBJ whole genome shotgun (WGS) entry which is preliminary data.</text>
</comment>
<dbReference type="Proteomes" id="UP000499080">
    <property type="component" value="Unassembled WGS sequence"/>
</dbReference>
<evidence type="ECO:0000313" key="1">
    <source>
        <dbReference type="EMBL" id="GBN09334.1"/>
    </source>
</evidence>
<keyword evidence="2" id="KW-1185">Reference proteome</keyword>